<dbReference type="EMBL" id="CP016359">
    <property type="protein sequence ID" value="APU70077.1"/>
    <property type="molecule type" value="Genomic_DNA"/>
</dbReference>
<proteinExistence type="predicted"/>
<keyword evidence="2" id="KW-1185">Reference proteome</keyword>
<protein>
    <submittedName>
        <fullName evidence="1">Uncharacterized protein</fullName>
    </submittedName>
</protein>
<organism evidence="1 2">
    <name type="scientific">Christiangramia flava JLT2011</name>
    <dbReference type="NCBI Taxonomy" id="1229726"/>
    <lineage>
        <taxon>Bacteria</taxon>
        <taxon>Pseudomonadati</taxon>
        <taxon>Bacteroidota</taxon>
        <taxon>Flavobacteriia</taxon>
        <taxon>Flavobacteriales</taxon>
        <taxon>Flavobacteriaceae</taxon>
        <taxon>Christiangramia</taxon>
    </lineage>
</organism>
<dbReference type="SUPFAM" id="SSF46689">
    <property type="entry name" value="Homeodomain-like"/>
    <property type="match status" value="1"/>
</dbReference>
<sequence length="226" mass="26413">MLKNLKISVSDSLYLKDPESSELGRKIIGSGILLIDRIGFEKFTFKKLGVEIQSNESSIYRYFENKHKFLLYITSWFWGWKEYQLTFATYGIDGASEKLLKAVEVMAHPVEEDIRFRHINEVALNNIIINESSKSYLTKKVDEENQHGHFMLYKRLVKRIRDMIIEVDESYAYPYSLATTLIDGALHQHFVSKHFKSITDCNDQITPSEFFKNMISTLLNMNYGKE</sequence>
<accession>A0A1L7I907</accession>
<dbReference type="Gene3D" id="1.10.10.60">
    <property type="entry name" value="Homeodomain-like"/>
    <property type="match status" value="1"/>
</dbReference>
<gene>
    <name evidence="1" type="ORF">GRFL_3353</name>
</gene>
<name>A0A1L7I907_9FLAO</name>
<evidence type="ECO:0000313" key="1">
    <source>
        <dbReference type="EMBL" id="APU70077.1"/>
    </source>
</evidence>
<dbReference type="AlphaFoldDB" id="A0A1L7I907"/>
<dbReference type="STRING" id="1229726.GRFL_3353"/>
<dbReference type="Proteomes" id="UP000186230">
    <property type="component" value="Chromosome"/>
</dbReference>
<dbReference type="InterPro" id="IPR009057">
    <property type="entry name" value="Homeodomain-like_sf"/>
</dbReference>
<reference evidence="1 2" key="1">
    <citation type="submission" date="2016-07" db="EMBL/GenBank/DDBJ databases">
        <title>Multi-omics approach to identify versatile polysaccharide utilization systems of a marine flavobacterium Gramella flava.</title>
        <authorList>
            <person name="Tang K."/>
        </authorList>
    </citation>
    <scope>NUCLEOTIDE SEQUENCE [LARGE SCALE GENOMIC DNA]</scope>
    <source>
        <strain evidence="1 2">JLT2011</strain>
    </source>
</reference>
<dbReference type="KEGG" id="gfl:GRFL_3353"/>
<evidence type="ECO:0000313" key="2">
    <source>
        <dbReference type="Proteomes" id="UP000186230"/>
    </source>
</evidence>